<organism evidence="2 3">
    <name type="scientific">Dongia mobilis</name>
    <dbReference type="NCBI Taxonomy" id="578943"/>
    <lineage>
        <taxon>Bacteria</taxon>
        <taxon>Pseudomonadati</taxon>
        <taxon>Pseudomonadota</taxon>
        <taxon>Alphaproteobacteria</taxon>
        <taxon>Rhodospirillales</taxon>
        <taxon>Dongiaceae</taxon>
        <taxon>Dongia</taxon>
    </lineage>
</organism>
<name>A0A4R6WPD7_9PROT</name>
<feature type="chain" id="PRO_5020859430" description="DUF4136 domain-containing protein" evidence="1">
    <location>
        <begin position="24"/>
        <end position="208"/>
    </location>
</feature>
<evidence type="ECO:0000313" key="3">
    <source>
        <dbReference type="Proteomes" id="UP000295783"/>
    </source>
</evidence>
<evidence type="ECO:0000313" key="2">
    <source>
        <dbReference type="EMBL" id="TDQ83054.1"/>
    </source>
</evidence>
<sequence length="208" mass="21736">MPAASRTLVALLFLALATAPAAAQEDIDGSDAAADTGQENGPATLAVIEAVSYGTIPPGSRLVTQPETQGEMDDAAWRLVNEDLPARGYQIGSDGDLVLTVATQLVERLSTDQANTGPGPNSAVAEGMQFSTAQQTLLNPRQPVNRSDRVFRVAVSIYDRTSGGFVWRGSAERLDAETEPSAALRAMLPALLDHIGENASGVAVPLQP</sequence>
<accession>A0A4R6WPD7</accession>
<reference evidence="2 3" key="1">
    <citation type="submission" date="2019-03" db="EMBL/GenBank/DDBJ databases">
        <title>Genomic Encyclopedia of Type Strains, Phase III (KMG-III): the genomes of soil and plant-associated and newly described type strains.</title>
        <authorList>
            <person name="Whitman W."/>
        </authorList>
    </citation>
    <scope>NUCLEOTIDE SEQUENCE [LARGE SCALE GENOMIC DNA]</scope>
    <source>
        <strain evidence="2 3">CGMCC 1.7660</strain>
    </source>
</reference>
<keyword evidence="3" id="KW-1185">Reference proteome</keyword>
<evidence type="ECO:0000256" key="1">
    <source>
        <dbReference type="SAM" id="SignalP"/>
    </source>
</evidence>
<evidence type="ECO:0008006" key="4">
    <source>
        <dbReference type="Google" id="ProtNLM"/>
    </source>
</evidence>
<dbReference type="RefSeq" id="WP_133612845.1">
    <property type="nucleotide sequence ID" value="NZ_SNYW01000007.1"/>
</dbReference>
<gene>
    <name evidence="2" type="ORF">A8950_1336</name>
</gene>
<dbReference type="AlphaFoldDB" id="A0A4R6WPD7"/>
<proteinExistence type="predicted"/>
<dbReference type="Proteomes" id="UP000295783">
    <property type="component" value="Unassembled WGS sequence"/>
</dbReference>
<keyword evidence="1" id="KW-0732">Signal</keyword>
<dbReference type="OrthoDB" id="7350410at2"/>
<feature type="signal peptide" evidence="1">
    <location>
        <begin position="1"/>
        <end position="23"/>
    </location>
</feature>
<comment type="caution">
    <text evidence="2">The sequence shown here is derived from an EMBL/GenBank/DDBJ whole genome shotgun (WGS) entry which is preliminary data.</text>
</comment>
<dbReference type="EMBL" id="SNYW01000007">
    <property type="protein sequence ID" value="TDQ83054.1"/>
    <property type="molecule type" value="Genomic_DNA"/>
</dbReference>
<protein>
    <recommendedName>
        <fullName evidence="4">DUF4136 domain-containing protein</fullName>
    </recommendedName>
</protein>